<organism evidence="7 8">
    <name type="scientific">Tetracentron sinense</name>
    <name type="common">Spur-leaf</name>
    <dbReference type="NCBI Taxonomy" id="13715"/>
    <lineage>
        <taxon>Eukaryota</taxon>
        <taxon>Viridiplantae</taxon>
        <taxon>Streptophyta</taxon>
        <taxon>Embryophyta</taxon>
        <taxon>Tracheophyta</taxon>
        <taxon>Spermatophyta</taxon>
        <taxon>Magnoliopsida</taxon>
        <taxon>Trochodendrales</taxon>
        <taxon>Trochodendraceae</taxon>
        <taxon>Tetracentron</taxon>
    </lineage>
</organism>
<evidence type="ECO:0000256" key="2">
    <source>
        <dbReference type="ARBA" id="ARBA00008127"/>
    </source>
</evidence>
<evidence type="ECO:0000256" key="4">
    <source>
        <dbReference type="ARBA" id="ARBA00022729"/>
    </source>
</evidence>
<proteinExistence type="inferred from homology"/>
<comment type="subcellular location">
    <subcellularLocation>
        <location evidence="1 6">Secreted</location>
    </subcellularLocation>
</comment>
<keyword evidence="8" id="KW-1185">Reference proteome</keyword>
<dbReference type="PANTHER" id="PTHR33109:SF4">
    <property type="entry name" value="EPIDERMAL PATTERNING FACTOR-LIKE PROTEIN 6"/>
    <property type="match status" value="1"/>
</dbReference>
<keyword evidence="5" id="KW-1015">Disulfide bond</keyword>
<keyword evidence="6" id="KW-0217">Developmental protein</keyword>
<evidence type="ECO:0000256" key="6">
    <source>
        <dbReference type="RuleBase" id="RU367102"/>
    </source>
</evidence>
<dbReference type="GO" id="GO:0005576">
    <property type="term" value="C:extracellular region"/>
    <property type="evidence" value="ECO:0007669"/>
    <property type="project" value="UniProtKB-SubCell"/>
</dbReference>
<dbReference type="EMBL" id="JABCRI010000011">
    <property type="protein sequence ID" value="KAF8397129.1"/>
    <property type="molecule type" value="Genomic_DNA"/>
</dbReference>
<dbReference type="OrthoDB" id="1937916at2759"/>
<name>A0A835DEC0_TETSI</name>
<evidence type="ECO:0000256" key="5">
    <source>
        <dbReference type="ARBA" id="ARBA00023157"/>
    </source>
</evidence>
<keyword evidence="3 6" id="KW-0964">Secreted</keyword>
<dbReference type="InterPro" id="IPR039455">
    <property type="entry name" value="EPFL"/>
</dbReference>
<dbReference type="PANTHER" id="PTHR33109">
    <property type="entry name" value="EPIDERMAL PATTERNING FACTOR-LIKE PROTEIN 4"/>
    <property type="match status" value="1"/>
</dbReference>
<protein>
    <recommendedName>
        <fullName evidence="6">Epidermal patterning factor-like protein</fullName>
    </recommendedName>
</protein>
<evidence type="ECO:0000313" key="8">
    <source>
        <dbReference type="Proteomes" id="UP000655225"/>
    </source>
</evidence>
<accession>A0A835DEC0</accession>
<gene>
    <name evidence="7" type="ORF">HHK36_016036</name>
</gene>
<evidence type="ECO:0000313" key="7">
    <source>
        <dbReference type="EMBL" id="KAF8397129.1"/>
    </source>
</evidence>
<sequence length="167" mass="18840">MWKIRLLFSASGLNASLERSDRTAEESDDGFLPDATGAAYCCKLIKYAQIGSQLKPEPRLLEPSDLWRFVDMSQLSYTLVLDFQKTGEKRKNIEGISISRSKSWVSRSLTRRNLSGAGSWPPRCTSKCGKCKPCKPVRVTIPPGRPVTTEYYPEAWRCKCGNKLYLP</sequence>
<dbReference type="Pfam" id="PF17181">
    <property type="entry name" value="EPF"/>
    <property type="match status" value="1"/>
</dbReference>
<dbReference type="Proteomes" id="UP000655225">
    <property type="component" value="Unassembled WGS sequence"/>
</dbReference>
<comment type="similarity">
    <text evidence="2 6">Belongs to the plant cysteine rich small secretory peptide family. Epidermal patterning factor subfamily.</text>
</comment>
<dbReference type="AlphaFoldDB" id="A0A835DEC0"/>
<evidence type="ECO:0000256" key="3">
    <source>
        <dbReference type="ARBA" id="ARBA00022525"/>
    </source>
</evidence>
<reference evidence="7 8" key="1">
    <citation type="submission" date="2020-04" db="EMBL/GenBank/DDBJ databases">
        <title>Plant Genome Project.</title>
        <authorList>
            <person name="Zhang R.-G."/>
        </authorList>
    </citation>
    <scope>NUCLEOTIDE SEQUENCE [LARGE SCALE GENOMIC DNA]</scope>
    <source>
        <strain evidence="7">YNK0</strain>
        <tissue evidence="7">Leaf</tissue>
    </source>
</reference>
<dbReference type="GO" id="GO:0010052">
    <property type="term" value="P:guard cell differentiation"/>
    <property type="evidence" value="ECO:0007669"/>
    <property type="project" value="UniProtKB-UniRule"/>
</dbReference>
<keyword evidence="4" id="KW-0732">Signal</keyword>
<comment type="function">
    <text evidence="6">Controls stomatal patterning.</text>
</comment>
<evidence type="ECO:0000256" key="1">
    <source>
        <dbReference type="ARBA" id="ARBA00004613"/>
    </source>
</evidence>
<comment type="caution">
    <text evidence="7">The sequence shown here is derived from an EMBL/GenBank/DDBJ whole genome shotgun (WGS) entry which is preliminary data.</text>
</comment>